<protein>
    <recommendedName>
        <fullName evidence="2">Peptidase S9 prolyl oligopeptidase catalytic domain-containing protein</fullName>
    </recommendedName>
</protein>
<dbReference type="EMBL" id="CAJNOK010001715">
    <property type="protein sequence ID" value="CAF0826460.1"/>
    <property type="molecule type" value="Genomic_DNA"/>
</dbReference>
<feature type="domain" description="Peptidase S9 prolyl oligopeptidase catalytic" evidence="2">
    <location>
        <begin position="345"/>
        <end position="543"/>
    </location>
</feature>
<dbReference type="InterPro" id="IPR029058">
    <property type="entry name" value="AB_hydrolase_fold"/>
</dbReference>
<dbReference type="EMBL" id="CAJOBA010001716">
    <property type="protein sequence ID" value="CAF3611034.1"/>
    <property type="molecule type" value="Genomic_DNA"/>
</dbReference>
<dbReference type="Proteomes" id="UP000677228">
    <property type="component" value="Unassembled WGS sequence"/>
</dbReference>
<sequence>MLPAYVLVRSCSVLHAFTWAADKNDDSFYYAAQTRKTNDKDEWKDVIQYRESERGDTIYRVSDIENEIFKKEVVTTITSFGVSELIASPNGEQLAFASKSRSGRFEKYDDFELYTINLLNSSSIPYRLTDNVACEVQLKYTSDGKHIFFLVYAGLGSVGSKHDNYQTRLYSVDSKTGIVQRWAKYFPGSITNYALNQDVIILGQSGTEVHMYTQKSVDDLLTEQNGCNGSYENVVTSSNSSSIAFVHSSFDEPKEVYVIDNINQLQYARAITEENKLFKQRQLPKQKVYQWVNNNDGRRIEGILHYPPGKFEQKNLPLFVLIHGGPFAADVNNFLAGWYDCSRMIATEDWLVLQPNYRGSTGYGDLFLSEISDNMVSLPGSDILYGVDSLVRDGIADGRKLGVGGYSYGGFLTNWIITQTIRFNVALTGAGGIELVSNWGTTDLSIYGDYLLGGRPWQVPDKYHAESAIYRMNKIRTPTHMVTGKNDIRVPTSQSIIMERALFSLNVTHKLLIFPGEAHLLSNNPWHGKIKLREELKWLHQYGNQSILN</sequence>
<dbReference type="AlphaFoldDB" id="A0A8S2D364"/>
<gene>
    <name evidence="3" type="ORF">OVA965_LOCUS5923</name>
    <name evidence="4" type="ORF">TMI583_LOCUS5923</name>
</gene>
<dbReference type="InterPro" id="IPR001375">
    <property type="entry name" value="Peptidase_S9_cat"/>
</dbReference>
<keyword evidence="1" id="KW-0378">Hydrolase</keyword>
<dbReference type="Gene3D" id="2.120.10.30">
    <property type="entry name" value="TolB, C-terminal domain"/>
    <property type="match status" value="1"/>
</dbReference>
<name>A0A8S2D364_9BILA</name>
<dbReference type="GO" id="GO:0006508">
    <property type="term" value="P:proteolysis"/>
    <property type="evidence" value="ECO:0007669"/>
    <property type="project" value="InterPro"/>
</dbReference>
<reference evidence="3" key="1">
    <citation type="submission" date="2021-02" db="EMBL/GenBank/DDBJ databases">
        <authorList>
            <person name="Nowell W R."/>
        </authorList>
    </citation>
    <scope>NUCLEOTIDE SEQUENCE</scope>
</reference>
<dbReference type="Pfam" id="PF00326">
    <property type="entry name" value="Peptidase_S9"/>
    <property type="match status" value="1"/>
</dbReference>
<evidence type="ECO:0000259" key="2">
    <source>
        <dbReference type="Pfam" id="PF00326"/>
    </source>
</evidence>
<evidence type="ECO:0000313" key="3">
    <source>
        <dbReference type="EMBL" id="CAF0826460.1"/>
    </source>
</evidence>
<dbReference type="SUPFAM" id="SSF82171">
    <property type="entry name" value="DPP6 N-terminal domain-like"/>
    <property type="match status" value="1"/>
</dbReference>
<evidence type="ECO:0000256" key="1">
    <source>
        <dbReference type="ARBA" id="ARBA00022801"/>
    </source>
</evidence>
<dbReference type="PANTHER" id="PTHR42776:SF27">
    <property type="entry name" value="DIPEPTIDYL PEPTIDASE FAMILY MEMBER 6"/>
    <property type="match status" value="1"/>
</dbReference>
<evidence type="ECO:0000313" key="5">
    <source>
        <dbReference type="Proteomes" id="UP000677228"/>
    </source>
</evidence>
<dbReference type="Proteomes" id="UP000682733">
    <property type="component" value="Unassembled WGS sequence"/>
</dbReference>
<organism evidence="3 5">
    <name type="scientific">Didymodactylos carnosus</name>
    <dbReference type="NCBI Taxonomy" id="1234261"/>
    <lineage>
        <taxon>Eukaryota</taxon>
        <taxon>Metazoa</taxon>
        <taxon>Spiralia</taxon>
        <taxon>Gnathifera</taxon>
        <taxon>Rotifera</taxon>
        <taxon>Eurotatoria</taxon>
        <taxon>Bdelloidea</taxon>
        <taxon>Philodinida</taxon>
        <taxon>Philodinidae</taxon>
        <taxon>Didymodactylos</taxon>
    </lineage>
</organism>
<dbReference type="PANTHER" id="PTHR42776">
    <property type="entry name" value="SERINE PEPTIDASE S9 FAMILY MEMBER"/>
    <property type="match status" value="1"/>
</dbReference>
<dbReference type="SUPFAM" id="SSF53474">
    <property type="entry name" value="alpha/beta-Hydrolases"/>
    <property type="match status" value="1"/>
</dbReference>
<dbReference type="GO" id="GO:0004252">
    <property type="term" value="F:serine-type endopeptidase activity"/>
    <property type="evidence" value="ECO:0007669"/>
    <property type="project" value="TreeGrafter"/>
</dbReference>
<dbReference type="Gene3D" id="3.40.50.1820">
    <property type="entry name" value="alpha/beta hydrolase"/>
    <property type="match status" value="1"/>
</dbReference>
<evidence type="ECO:0000313" key="4">
    <source>
        <dbReference type="EMBL" id="CAF3611034.1"/>
    </source>
</evidence>
<dbReference type="InterPro" id="IPR011042">
    <property type="entry name" value="6-blade_b-propeller_TolB-like"/>
</dbReference>
<proteinExistence type="predicted"/>
<accession>A0A8S2D364</accession>
<comment type="caution">
    <text evidence="3">The sequence shown here is derived from an EMBL/GenBank/DDBJ whole genome shotgun (WGS) entry which is preliminary data.</text>
</comment>